<proteinExistence type="predicted"/>
<keyword evidence="1" id="KW-0732">Signal</keyword>
<dbReference type="EMBL" id="CADIKC010000003">
    <property type="protein sequence ID" value="CAB3689021.1"/>
    <property type="molecule type" value="Genomic_DNA"/>
</dbReference>
<evidence type="ECO:0000256" key="1">
    <source>
        <dbReference type="SAM" id="SignalP"/>
    </source>
</evidence>
<feature type="chain" id="PRO_5026692135" description="Lipoprotein" evidence="1">
    <location>
        <begin position="30"/>
        <end position="355"/>
    </location>
</feature>
<organism evidence="2 3">
    <name type="scientific">Paraburkholderia sediminicola</name>
    <dbReference type="NCBI Taxonomy" id="458836"/>
    <lineage>
        <taxon>Bacteria</taxon>
        <taxon>Pseudomonadati</taxon>
        <taxon>Pseudomonadota</taxon>
        <taxon>Betaproteobacteria</taxon>
        <taxon>Burkholderiales</taxon>
        <taxon>Burkholderiaceae</taxon>
        <taxon>Paraburkholderia</taxon>
    </lineage>
</organism>
<evidence type="ECO:0000313" key="2">
    <source>
        <dbReference type="EMBL" id="CAB3689021.1"/>
    </source>
</evidence>
<accession>A0A6J5B2Q8</accession>
<feature type="signal peptide" evidence="1">
    <location>
        <begin position="1"/>
        <end position="29"/>
    </location>
</feature>
<dbReference type="Proteomes" id="UP000494255">
    <property type="component" value="Unassembled WGS sequence"/>
</dbReference>
<evidence type="ECO:0008006" key="4">
    <source>
        <dbReference type="Google" id="ProtNLM"/>
    </source>
</evidence>
<keyword evidence="3" id="KW-1185">Reference proteome</keyword>
<dbReference type="PROSITE" id="PS51257">
    <property type="entry name" value="PROKAR_LIPOPROTEIN"/>
    <property type="match status" value="1"/>
</dbReference>
<reference evidence="2 3" key="1">
    <citation type="submission" date="2020-04" db="EMBL/GenBank/DDBJ databases">
        <authorList>
            <person name="De Canck E."/>
        </authorList>
    </citation>
    <scope>NUCLEOTIDE SEQUENCE [LARGE SCALE GENOMIC DNA]</scope>
    <source>
        <strain evidence="2 3">LMG 24238</strain>
    </source>
</reference>
<evidence type="ECO:0000313" key="3">
    <source>
        <dbReference type="Proteomes" id="UP000494255"/>
    </source>
</evidence>
<name>A0A6J5B2Q8_9BURK</name>
<sequence length="355" mass="36689">MKENKKRLVNRHFMLATGTAFILSAILSACGGGSSGSSGSTASTSSLSDTQKSYESVALAANGGMHYLSGSLSVSASSTGTLTVSPSSVFYSDDSSIAQSAAAGAQPLTVTYTSVSSALKVPAITVARLLVNGAVYSSASPPQVRISYPGANVQEDYLASDGKTVTRTLLGTSYSVVPLSGLISASPAELFANNAVGLLTNTLNGQSLYNQQASWQRGAAYVKVVRHTVGDEAFTYDCAAPATTGSNPTPCSATISTLENFFPYASTTDGKTYQISDGQIVTLAGMRAWVANTALGAATTDYRVYYQNNGGIYAGYVIKDGTTLQLAPLAGGTPQDNYYFLNSAALQSIKSAIVF</sequence>
<gene>
    <name evidence="2" type="ORF">LMG24238_03015</name>
</gene>
<dbReference type="AlphaFoldDB" id="A0A6J5B2Q8"/>
<protein>
    <recommendedName>
        <fullName evidence="4">Lipoprotein</fullName>
    </recommendedName>
</protein>